<reference evidence="1" key="1">
    <citation type="submission" date="2022-07" db="EMBL/GenBank/DDBJ databases">
        <title>Phylogenomic reconstructions and comparative analyses of Kickxellomycotina fungi.</title>
        <authorList>
            <person name="Reynolds N.K."/>
            <person name="Stajich J.E."/>
            <person name="Barry K."/>
            <person name="Grigoriev I.V."/>
            <person name="Crous P."/>
            <person name="Smith M.E."/>
        </authorList>
    </citation>
    <scope>NUCLEOTIDE SEQUENCE</scope>
    <source>
        <strain evidence="1">RSA 567</strain>
    </source>
</reference>
<name>A0A9W8E8J9_9FUNG</name>
<protein>
    <submittedName>
        <fullName evidence="1">Uncharacterized protein</fullName>
    </submittedName>
</protein>
<sequence length="100" mass="11314">MAASNADFDDCQRFVADQIRFLEQPFEIPDDFYAVDAGIPKRVLDGFARRLNIELRKKGLESFGRQAQHGLFRTLKLIQLAQKPVANVVRVTLPPADPCK</sequence>
<organism evidence="1 2">
    <name type="scientific">Dimargaris verticillata</name>
    <dbReference type="NCBI Taxonomy" id="2761393"/>
    <lineage>
        <taxon>Eukaryota</taxon>
        <taxon>Fungi</taxon>
        <taxon>Fungi incertae sedis</taxon>
        <taxon>Zoopagomycota</taxon>
        <taxon>Kickxellomycotina</taxon>
        <taxon>Dimargaritomycetes</taxon>
        <taxon>Dimargaritales</taxon>
        <taxon>Dimargaritaceae</taxon>
        <taxon>Dimargaris</taxon>
    </lineage>
</organism>
<comment type="caution">
    <text evidence="1">The sequence shown here is derived from an EMBL/GenBank/DDBJ whole genome shotgun (WGS) entry which is preliminary data.</text>
</comment>
<keyword evidence="2" id="KW-1185">Reference proteome</keyword>
<dbReference type="OrthoDB" id="5556414at2759"/>
<evidence type="ECO:0000313" key="2">
    <source>
        <dbReference type="Proteomes" id="UP001151582"/>
    </source>
</evidence>
<proteinExistence type="predicted"/>
<dbReference type="AlphaFoldDB" id="A0A9W8E8J9"/>
<accession>A0A9W8E8J9</accession>
<dbReference type="EMBL" id="JANBQB010000433">
    <property type="protein sequence ID" value="KAJ1976417.1"/>
    <property type="molecule type" value="Genomic_DNA"/>
</dbReference>
<dbReference type="Proteomes" id="UP001151582">
    <property type="component" value="Unassembled WGS sequence"/>
</dbReference>
<gene>
    <name evidence="1" type="ORF">H4R34_003986</name>
</gene>
<evidence type="ECO:0000313" key="1">
    <source>
        <dbReference type="EMBL" id="KAJ1976417.1"/>
    </source>
</evidence>